<sequence length="123" mass="13540">MSMGTHRIASPLGQSLAHGDGRFAKLLAGYAKTDLLILDDWGLAPFTAAQRRDMLELLDDRYGNRSTLVTSQMPVDKWHALIGDPTLGDAILDRLVQNAYRIELKGESMRRRATKLTAAGTSD</sequence>
<organism evidence="2 3">
    <name type="scientific">Pseudomonas putida</name>
    <name type="common">Arthrobacter siderocapsulatus</name>
    <dbReference type="NCBI Taxonomy" id="303"/>
    <lineage>
        <taxon>Bacteria</taxon>
        <taxon>Pseudomonadati</taxon>
        <taxon>Pseudomonadota</taxon>
        <taxon>Gammaproteobacteria</taxon>
        <taxon>Pseudomonadales</taxon>
        <taxon>Pseudomonadaceae</taxon>
        <taxon>Pseudomonas</taxon>
    </lineage>
</organism>
<evidence type="ECO:0000259" key="1">
    <source>
        <dbReference type="Pfam" id="PF01695"/>
    </source>
</evidence>
<keyword evidence="2" id="KW-0547">Nucleotide-binding</keyword>
<keyword evidence="2" id="KW-0067">ATP-binding</keyword>
<accession>A0A7Y7ZET1</accession>
<protein>
    <submittedName>
        <fullName evidence="2">ATP-binding protein</fullName>
    </submittedName>
</protein>
<dbReference type="Proteomes" id="UP000542695">
    <property type="component" value="Unassembled WGS sequence"/>
</dbReference>
<gene>
    <name evidence="2" type="ORF">HX798_25730</name>
</gene>
<dbReference type="InterPro" id="IPR027417">
    <property type="entry name" value="P-loop_NTPase"/>
</dbReference>
<evidence type="ECO:0000313" key="3">
    <source>
        <dbReference type="Proteomes" id="UP000542695"/>
    </source>
</evidence>
<dbReference type="Gene3D" id="3.40.50.300">
    <property type="entry name" value="P-loop containing nucleotide triphosphate hydrolases"/>
    <property type="match status" value="1"/>
</dbReference>
<dbReference type="Pfam" id="PF01695">
    <property type="entry name" value="IstB_IS21"/>
    <property type="match status" value="1"/>
</dbReference>
<dbReference type="AlphaFoldDB" id="A0A7Y7ZET1"/>
<reference evidence="2 3" key="1">
    <citation type="submission" date="2020-04" db="EMBL/GenBank/DDBJ databases">
        <title>Molecular characterization of pseudomonads from Agaricus bisporus reveal novel blotch 2 pathogens in Western Europe.</title>
        <authorList>
            <person name="Taparia T."/>
            <person name="Krijger M."/>
            <person name="Haynes E."/>
            <person name="Elpinstone J.G."/>
            <person name="Noble R."/>
            <person name="Van Der Wolf J."/>
        </authorList>
    </citation>
    <scope>NUCLEOTIDE SEQUENCE [LARGE SCALE GENOMIC DNA]</scope>
    <source>
        <strain evidence="2 3">P7765</strain>
    </source>
</reference>
<evidence type="ECO:0000313" key="2">
    <source>
        <dbReference type="EMBL" id="NWC83662.1"/>
    </source>
</evidence>
<feature type="domain" description="IstB-like ATP-binding" evidence="1">
    <location>
        <begin position="16"/>
        <end position="114"/>
    </location>
</feature>
<comment type="caution">
    <text evidence="2">The sequence shown here is derived from an EMBL/GenBank/DDBJ whole genome shotgun (WGS) entry which is preliminary data.</text>
</comment>
<proteinExistence type="predicted"/>
<dbReference type="SUPFAM" id="SSF52540">
    <property type="entry name" value="P-loop containing nucleoside triphosphate hydrolases"/>
    <property type="match status" value="1"/>
</dbReference>
<name>A0A7Y7ZET1_PSEPU</name>
<dbReference type="EMBL" id="JACARV010000099">
    <property type="protein sequence ID" value="NWC83662.1"/>
    <property type="molecule type" value="Genomic_DNA"/>
</dbReference>
<dbReference type="InterPro" id="IPR002611">
    <property type="entry name" value="IstB_ATP-bd"/>
</dbReference>
<dbReference type="GO" id="GO:0005524">
    <property type="term" value="F:ATP binding"/>
    <property type="evidence" value="ECO:0007669"/>
    <property type="project" value="UniProtKB-KW"/>
</dbReference>